<sequence length="56" mass="5950">MQGAAQCMVTLQQDGPGFKVYPGPFCVEFACSPRVSAWVSSANSGLLPQFKEVQVG</sequence>
<dbReference type="EMBL" id="GBXM01025012">
    <property type="protein sequence ID" value="JAH83565.1"/>
    <property type="molecule type" value="Transcribed_RNA"/>
</dbReference>
<dbReference type="AlphaFoldDB" id="A0A0E9W1X0"/>
<reference evidence="1" key="2">
    <citation type="journal article" date="2015" name="Fish Shellfish Immunol.">
        <title>Early steps in the European eel (Anguilla anguilla)-Vibrio vulnificus interaction in the gills: Role of the RtxA13 toxin.</title>
        <authorList>
            <person name="Callol A."/>
            <person name="Pajuelo D."/>
            <person name="Ebbesson L."/>
            <person name="Teles M."/>
            <person name="MacKenzie S."/>
            <person name="Amaro C."/>
        </authorList>
    </citation>
    <scope>NUCLEOTIDE SEQUENCE</scope>
</reference>
<evidence type="ECO:0000313" key="1">
    <source>
        <dbReference type="EMBL" id="JAH83565.1"/>
    </source>
</evidence>
<proteinExistence type="predicted"/>
<reference evidence="1" key="1">
    <citation type="submission" date="2014-11" db="EMBL/GenBank/DDBJ databases">
        <authorList>
            <person name="Amaro Gonzalez C."/>
        </authorList>
    </citation>
    <scope>NUCLEOTIDE SEQUENCE</scope>
</reference>
<protein>
    <submittedName>
        <fullName evidence="1">Uncharacterized protein</fullName>
    </submittedName>
</protein>
<organism evidence="1">
    <name type="scientific">Anguilla anguilla</name>
    <name type="common">European freshwater eel</name>
    <name type="synonym">Muraena anguilla</name>
    <dbReference type="NCBI Taxonomy" id="7936"/>
    <lineage>
        <taxon>Eukaryota</taxon>
        <taxon>Metazoa</taxon>
        <taxon>Chordata</taxon>
        <taxon>Craniata</taxon>
        <taxon>Vertebrata</taxon>
        <taxon>Euteleostomi</taxon>
        <taxon>Actinopterygii</taxon>
        <taxon>Neopterygii</taxon>
        <taxon>Teleostei</taxon>
        <taxon>Anguilliformes</taxon>
        <taxon>Anguillidae</taxon>
        <taxon>Anguilla</taxon>
    </lineage>
</organism>
<name>A0A0E9W1X0_ANGAN</name>
<accession>A0A0E9W1X0</accession>